<organism evidence="1 2">
    <name type="scientific">Mytilus galloprovincialis</name>
    <name type="common">Mediterranean mussel</name>
    <dbReference type="NCBI Taxonomy" id="29158"/>
    <lineage>
        <taxon>Eukaryota</taxon>
        <taxon>Metazoa</taxon>
        <taxon>Spiralia</taxon>
        <taxon>Lophotrochozoa</taxon>
        <taxon>Mollusca</taxon>
        <taxon>Bivalvia</taxon>
        <taxon>Autobranchia</taxon>
        <taxon>Pteriomorphia</taxon>
        <taxon>Mytilida</taxon>
        <taxon>Mytiloidea</taxon>
        <taxon>Mytilidae</taxon>
        <taxon>Mytilinae</taxon>
        <taxon>Mytilus</taxon>
    </lineage>
</organism>
<feature type="non-terminal residue" evidence="1">
    <location>
        <position position="1"/>
    </location>
</feature>
<dbReference type="EMBL" id="KV592111">
    <property type="protein sequence ID" value="OPL21386.1"/>
    <property type="molecule type" value="Genomic_DNA"/>
</dbReference>
<sequence>MHSLSKETEMRVCQTVAQSHTQLNIKIEEEAKDTRRHTDQRLISLEAQLEKFIGLVGKQTVYARTNQEHIEESTEKSDAQDIYITSKLHQQCLTADKEKNVIENLQSEIQIPPSNDSDTQQAFQVIVKKVNSIILKMKATPGIFKSVETLKSALLTLVKNVQIAGKIDAEIEDTITIDLSFDSQLTKEHIAVVKCLFSKEWNDDNTDTKNSKEHSSLAMAKIESYPEHETSSHRVNLVLI</sequence>
<gene>
    <name evidence="1" type="ORF">AM593_05777</name>
</gene>
<name>A0A3L5TQC2_MYTGA</name>
<proteinExistence type="predicted"/>
<protein>
    <submittedName>
        <fullName evidence="1">Uncharacterized protein</fullName>
    </submittedName>
</protein>
<reference evidence="1 2" key="1">
    <citation type="journal article" date="2016" name="PLoS ONE">
        <title>A First Insight into the Genome of the Filter-Feeder Mussel Mytilus galloprovincialis.</title>
        <authorList>
            <person name="Murgarella M."/>
            <person name="Puiu D."/>
            <person name="Novoa B."/>
            <person name="Figueras A."/>
            <person name="Posada D."/>
            <person name="Canchaya C."/>
        </authorList>
    </citation>
    <scope>NUCLEOTIDE SEQUENCE [LARGE SCALE GENOMIC DNA]</scope>
    <source>
        <tissue evidence="1">Muscle</tissue>
    </source>
</reference>
<evidence type="ECO:0000313" key="1">
    <source>
        <dbReference type="EMBL" id="OPL21386.1"/>
    </source>
</evidence>
<accession>A0A3L5TQC2</accession>
<keyword evidence="2" id="KW-1185">Reference proteome</keyword>
<comment type="caution">
    <text evidence="1">The sequence shown here is derived from an EMBL/GenBank/DDBJ whole genome shotgun (WGS) entry which is preliminary data.</text>
</comment>
<evidence type="ECO:0000313" key="2">
    <source>
        <dbReference type="Proteomes" id="UP000266721"/>
    </source>
</evidence>
<dbReference type="SMR" id="A0A3L5TQC2"/>
<dbReference type="Proteomes" id="UP000266721">
    <property type="component" value="Unassembled WGS sequence"/>
</dbReference>
<dbReference type="AlphaFoldDB" id="A0A3L5TQC2"/>